<evidence type="ECO:0000313" key="4">
    <source>
        <dbReference type="EMBL" id="RAK26382.1"/>
    </source>
</evidence>
<dbReference type="EMBL" id="QLMK01000014">
    <property type="protein sequence ID" value="RAK26382.1"/>
    <property type="molecule type" value="Genomic_DNA"/>
</dbReference>
<dbReference type="Pfam" id="PF20155">
    <property type="entry name" value="TMP_3"/>
    <property type="match status" value="1"/>
</dbReference>
<accession>A0A364JSS6</accession>
<reference evidence="4 5" key="1">
    <citation type="submission" date="2018-06" db="EMBL/GenBank/DDBJ databases">
        <title>Genomic Encyclopedia of Type Strains, Phase IV (KMG-IV): sequencing the most valuable type-strain genomes for metagenomic binning, comparative biology and taxonomic classification.</title>
        <authorList>
            <person name="Goeker M."/>
        </authorList>
    </citation>
    <scope>NUCLEOTIDE SEQUENCE [LARGE SCALE GENOMIC DNA]</scope>
    <source>
        <strain evidence="4 5">DSM 26720</strain>
    </source>
</reference>
<dbReference type="Proteomes" id="UP000249453">
    <property type="component" value="Unassembled WGS sequence"/>
</dbReference>
<keyword evidence="5" id="KW-1185">Reference proteome</keyword>
<dbReference type="NCBIfam" id="TIGR02675">
    <property type="entry name" value="tape_meas_nterm"/>
    <property type="match status" value="1"/>
</dbReference>
<protein>
    <submittedName>
        <fullName evidence="4">Tape measure domain-containing protein</fullName>
    </submittedName>
</protein>
<feature type="coiled-coil region" evidence="1">
    <location>
        <begin position="530"/>
        <end position="564"/>
    </location>
</feature>
<evidence type="ECO:0000256" key="2">
    <source>
        <dbReference type="SAM" id="MobiDB-lite"/>
    </source>
</evidence>
<proteinExistence type="predicted"/>
<name>A0A364JSS6_9HYPH</name>
<evidence type="ECO:0000256" key="1">
    <source>
        <dbReference type="SAM" id="Coils"/>
    </source>
</evidence>
<dbReference type="RefSeq" id="WP_111576096.1">
    <property type="nucleotide sequence ID" value="NZ_JBHEEY010000010.1"/>
</dbReference>
<organism evidence="4 5">
    <name type="scientific">Falsochrobactrum ovis</name>
    <dbReference type="NCBI Taxonomy" id="1293442"/>
    <lineage>
        <taxon>Bacteria</taxon>
        <taxon>Pseudomonadati</taxon>
        <taxon>Pseudomonadota</taxon>
        <taxon>Alphaproteobacteria</taxon>
        <taxon>Hyphomicrobiales</taxon>
        <taxon>Brucellaceae</taxon>
        <taxon>Falsochrobactrum</taxon>
    </lineage>
</organism>
<dbReference type="OrthoDB" id="38641at2"/>
<evidence type="ECO:0000259" key="3">
    <source>
        <dbReference type="Pfam" id="PF20155"/>
    </source>
</evidence>
<gene>
    <name evidence="4" type="ORF">C7374_11468</name>
</gene>
<comment type="caution">
    <text evidence="4">The sequence shown here is derived from an EMBL/GenBank/DDBJ whole genome shotgun (WGS) entry which is preliminary data.</text>
</comment>
<evidence type="ECO:0000313" key="5">
    <source>
        <dbReference type="Proteomes" id="UP000249453"/>
    </source>
</evidence>
<dbReference type="AlphaFoldDB" id="A0A364JSS6"/>
<keyword evidence="1" id="KW-0175">Coiled coil</keyword>
<feature type="domain" description="Tape measure protein N-terminal" evidence="3">
    <location>
        <begin position="73"/>
        <end position="263"/>
    </location>
</feature>
<feature type="compositionally biased region" description="Low complexity" evidence="2">
    <location>
        <begin position="623"/>
        <end position="634"/>
    </location>
</feature>
<feature type="region of interest" description="Disordered" evidence="2">
    <location>
        <begin position="623"/>
        <end position="642"/>
    </location>
</feature>
<feature type="region of interest" description="Disordered" evidence="2">
    <location>
        <begin position="701"/>
        <end position="721"/>
    </location>
</feature>
<sequence>MAVTVEELRATLRMEMKPFMRDLQQMNGVSAKAARQVEGTWRAANKRLDSIGKNMARSLVAPMAGIGAVLGTREIAKFADEWTVAGNKIAAASVVAGRQARTLSELNEIARATRSGLSETADLYAKLLRSTADVAKSELEVAKATEIVNKAFKAGGAAASEQAAGILQLAQGLGSGMLQGDELRSVRENAPLLAQAIADYFGTTIAGLKELGSEGQLTSDKIFQAILAAQGRVEGAFKATNSTIAEGFTMVNNAMIEYVGTADAGYGVTKQLVGGLTILADNFDKTADVVLQLAGVIAGALIGRSLLKMISTLGLAGSALKRFMSALAAARTMAGLATSFTGLSAAAGPVGLLIGGAVAGSLALYSSNAAAASTQSQKFEKELISLGLLAPKTAKGIDDAANAIENLGKANTAQKIRSIADELRRLQTGDSFGGAGDELSSIASSARSGGLKRLFDDDADRKARASIIEMINELQSMQIATDEVRRRLDLIRTTPISDAVKEMADTLDYTTRKIEALQTQSYQLGVMPGMQQAQDDINAVINDLDRLEKREIITSEQRKNLESALVKLRDTGEGADEARKALASIDGISFSTTLVGLDSLIGRVSTLFTQADLAAKALGQTSRLGSSSFSRGGSTVARQERLERQRKDAEYVANAKQRAALSKAQYDLENKIAQVRSRSEKDGRKLTDAQIKEIAQAELAGDAARSAEGRAPAKPKRERVDEYERLTRSIADRTAAMIAETEAQRQLNPLIEDYDYAIEKARATQELLNAAEKAGIEINPALRAEVARTAEQWALATMEANQLAEAHDELRQKAEEWRDTEQGAFKGLVSDLAAGKSAVEALTDAVQKLIDKLLDMALTDLFDGAFGKSGSLFGGILGLRDGGVVKAASGGYIRGPGGPRTDSIPAMLSNGEYVVNAAATKQFKPLLDRINSGGMALAGGGMAALRAPTMPVLSGIQRQTTVESAPQININIASASGDDYIRAVVSDGVNQGLRQYDKSGAMRFARDSKQAARRGLVR</sequence>
<dbReference type="InterPro" id="IPR013491">
    <property type="entry name" value="Tape_meas_N"/>
</dbReference>